<protein>
    <recommendedName>
        <fullName evidence="5">Extracellular membrane protein CFEM domain-containing protein</fullName>
    </recommendedName>
</protein>
<feature type="compositionally biased region" description="Pro residues" evidence="1">
    <location>
        <begin position="433"/>
        <end position="443"/>
    </location>
</feature>
<dbReference type="Proteomes" id="UP000517252">
    <property type="component" value="Unassembled WGS sequence"/>
</dbReference>
<sequence>MRASSVAVVSAACLSVGIAAVDDAAPQCAVDCASSIRNANGSLDLKVICADKLMTNSLFQCLISSCPQDTYAPAVAHVVLACSDLGLSIGPLHPVEVQHVNLEKPPYLVTPSLPAAYDTPSDASQQNTEHVTLSFDISLDLKCNSGPDGLVTVSLPPSAPSPPAPSPPAPSPPAPSPPAPSPPAPSPPSVPPSSPTPDPETGEGESENGSDNGSSSGNGGDNGNGKTTVSPSPAEETLTTPDPADPSATTSCPPDSAPSNVQGPGDEQAPPQSTELGQHGGPAATSAPSPTTPNGDDPESLPSQTPCSTASDATGGLNPEDTEDPSRSGSSPSPTQEASDLPDEGDKPEVSVTSNVEGMPAPAPAPPTPAPASSPCSTTNGAAMSVDPIPGSQIPQTAEPTPDAQASPLPSSSSSPASNSLTVPEPLTTIHPMPLPLPLPSPPSYQSADNSGDIPLEYGPSGLSEQAPDGENSGSELSPPEPNAGPLPQENHGTIGTSASTS</sequence>
<feature type="compositionally biased region" description="Low complexity" evidence="1">
    <location>
        <begin position="406"/>
        <end position="421"/>
    </location>
</feature>
<dbReference type="OrthoDB" id="5421216at2759"/>
<comment type="caution">
    <text evidence="3">The sequence shown here is derived from an EMBL/GenBank/DDBJ whole genome shotgun (WGS) entry which is preliminary data.</text>
</comment>
<feature type="compositionally biased region" description="Low complexity" evidence="1">
    <location>
        <begin position="282"/>
        <end position="293"/>
    </location>
</feature>
<organism evidence="3 4">
    <name type="scientific">Trichoderma asperellum</name>
    <name type="common">Filamentous fungus</name>
    <dbReference type="NCBI Taxonomy" id="101201"/>
    <lineage>
        <taxon>Eukaryota</taxon>
        <taxon>Fungi</taxon>
        <taxon>Dikarya</taxon>
        <taxon>Ascomycota</taxon>
        <taxon>Pezizomycotina</taxon>
        <taxon>Sordariomycetes</taxon>
        <taxon>Hypocreomycetidae</taxon>
        <taxon>Hypocreales</taxon>
        <taxon>Hypocreaceae</taxon>
        <taxon>Trichoderma</taxon>
    </lineage>
</organism>
<feature type="compositionally biased region" description="Pro residues" evidence="1">
    <location>
        <begin position="361"/>
        <end position="372"/>
    </location>
</feature>
<dbReference type="AlphaFoldDB" id="A0A6V8QPI8"/>
<feature type="compositionally biased region" description="Polar residues" evidence="1">
    <location>
        <begin position="491"/>
        <end position="502"/>
    </location>
</feature>
<feature type="compositionally biased region" description="Low complexity" evidence="1">
    <location>
        <begin position="239"/>
        <end position="251"/>
    </location>
</feature>
<keyword evidence="2" id="KW-0732">Signal</keyword>
<proteinExistence type="predicted"/>
<feature type="chain" id="PRO_5028443290" description="Extracellular membrane protein CFEM domain-containing protein" evidence="2">
    <location>
        <begin position="20"/>
        <end position="502"/>
    </location>
</feature>
<evidence type="ECO:0000313" key="4">
    <source>
        <dbReference type="Proteomes" id="UP000517252"/>
    </source>
</evidence>
<feature type="compositionally biased region" description="Pro residues" evidence="1">
    <location>
        <begin position="157"/>
        <end position="198"/>
    </location>
</feature>
<feature type="signal peptide" evidence="2">
    <location>
        <begin position="1"/>
        <end position="19"/>
    </location>
</feature>
<evidence type="ECO:0000256" key="2">
    <source>
        <dbReference type="SAM" id="SignalP"/>
    </source>
</evidence>
<feature type="compositionally biased region" description="Polar residues" evidence="1">
    <location>
        <begin position="301"/>
        <end position="312"/>
    </location>
</feature>
<reference evidence="3 4" key="1">
    <citation type="submission" date="2020-07" db="EMBL/GenBank/DDBJ databases">
        <title>Trichoderma asperellum IC-1 whole genome shotgun sequence.</title>
        <authorList>
            <person name="Kanamasa S."/>
            <person name="Takahashi H."/>
        </authorList>
    </citation>
    <scope>NUCLEOTIDE SEQUENCE [LARGE SCALE GENOMIC DNA]</scope>
    <source>
        <strain evidence="3 4">IC-1</strain>
    </source>
</reference>
<evidence type="ECO:0000256" key="1">
    <source>
        <dbReference type="SAM" id="MobiDB-lite"/>
    </source>
</evidence>
<accession>A0A6V8QPI8</accession>
<feature type="region of interest" description="Disordered" evidence="1">
    <location>
        <begin position="150"/>
        <end position="502"/>
    </location>
</feature>
<dbReference type="EMBL" id="BLZH01000002">
    <property type="protein sequence ID" value="GFP53088.1"/>
    <property type="molecule type" value="Genomic_DNA"/>
</dbReference>
<feature type="compositionally biased region" description="Polar residues" evidence="1">
    <location>
        <begin position="327"/>
        <end position="338"/>
    </location>
</feature>
<evidence type="ECO:0008006" key="5">
    <source>
        <dbReference type="Google" id="ProtNLM"/>
    </source>
</evidence>
<gene>
    <name evidence="3" type="ORF">TASIC1_0002027200</name>
</gene>
<name>A0A6V8QPI8_TRIAP</name>
<evidence type="ECO:0000313" key="3">
    <source>
        <dbReference type="EMBL" id="GFP53088.1"/>
    </source>
</evidence>